<evidence type="ECO:0000313" key="4">
    <source>
        <dbReference type="Proteomes" id="UP001500967"/>
    </source>
</evidence>
<feature type="compositionally biased region" description="Polar residues" evidence="1">
    <location>
        <begin position="124"/>
        <end position="135"/>
    </location>
</feature>
<dbReference type="SUPFAM" id="SSF53955">
    <property type="entry name" value="Lysozyme-like"/>
    <property type="match status" value="1"/>
</dbReference>
<feature type="compositionally biased region" description="Acidic residues" evidence="1">
    <location>
        <begin position="201"/>
        <end position="211"/>
    </location>
</feature>
<dbReference type="Proteomes" id="UP001500967">
    <property type="component" value="Unassembled WGS sequence"/>
</dbReference>
<dbReference type="InterPro" id="IPR031304">
    <property type="entry name" value="SLT_2"/>
</dbReference>
<feature type="compositionally biased region" description="Basic and acidic residues" evidence="1">
    <location>
        <begin position="63"/>
        <end position="77"/>
    </location>
</feature>
<dbReference type="PANTHER" id="PTHR30163">
    <property type="entry name" value="MEMBRANE-BOUND LYTIC MUREIN TRANSGLYCOSYLASE B"/>
    <property type="match status" value="1"/>
</dbReference>
<feature type="domain" description="Transglycosylase SLT" evidence="2">
    <location>
        <begin position="429"/>
        <end position="472"/>
    </location>
</feature>
<feature type="compositionally biased region" description="Low complexity" evidence="1">
    <location>
        <begin position="291"/>
        <end position="303"/>
    </location>
</feature>
<feature type="region of interest" description="Disordered" evidence="1">
    <location>
        <begin position="291"/>
        <end position="326"/>
    </location>
</feature>
<dbReference type="InterPro" id="IPR023346">
    <property type="entry name" value="Lysozyme-like_dom_sf"/>
</dbReference>
<gene>
    <name evidence="3" type="ORF">GCM10009539_15220</name>
</gene>
<feature type="region of interest" description="Disordered" evidence="1">
    <location>
        <begin position="55"/>
        <end position="77"/>
    </location>
</feature>
<evidence type="ECO:0000259" key="2">
    <source>
        <dbReference type="Pfam" id="PF13406"/>
    </source>
</evidence>
<proteinExistence type="predicted"/>
<feature type="region of interest" description="Disordered" evidence="1">
    <location>
        <begin position="1"/>
        <end position="38"/>
    </location>
</feature>
<dbReference type="RefSeq" id="WP_344648002.1">
    <property type="nucleotide sequence ID" value="NZ_BAAAGX010000006.1"/>
</dbReference>
<comment type="caution">
    <text evidence="3">The sequence shown here is derived from an EMBL/GenBank/DDBJ whole genome shotgun (WGS) entry which is preliminary data.</text>
</comment>
<name>A0ABN0TUU8_9ACTN</name>
<dbReference type="PANTHER" id="PTHR30163:SF8">
    <property type="entry name" value="LYTIC MUREIN TRANSGLYCOSYLASE"/>
    <property type="match status" value="1"/>
</dbReference>
<keyword evidence="4" id="KW-1185">Reference proteome</keyword>
<accession>A0ABN0TUU8</accession>
<dbReference type="InterPro" id="IPR043426">
    <property type="entry name" value="MltB-like"/>
</dbReference>
<dbReference type="Gene3D" id="1.10.530.10">
    <property type="match status" value="1"/>
</dbReference>
<evidence type="ECO:0000313" key="3">
    <source>
        <dbReference type="EMBL" id="GAA0230748.1"/>
    </source>
</evidence>
<protein>
    <recommendedName>
        <fullName evidence="2">Transglycosylase SLT domain-containing protein</fullName>
    </recommendedName>
</protein>
<dbReference type="Pfam" id="PF13406">
    <property type="entry name" value="SLT_2"/>
    <property type="match status" value="1"/>
</dbReference>
<reference evidence="3 4" key="1">
    <citation type="journal article" date="2019" name="Int. J. Syst. Evol. Microbiol.">
        <title>The Global Catalogue of Microorganisms (GCM) 10K type strain sequencing project: providing services to taxonomists for standard genome sequencing and annotation.</title>
        <authorList>
            <consortium name="The Broad Institute Genomics Platform"/>
            <consortium name="The Broad Institute Genome Sequencing Center for Infectious Disease"/>
            <person name="Wu L."/>
            <person name="Ma J."/>
        </authorList>
    </citation>
    <scope>NUCLEOTIDE SEQUENCE [LARGE SCALE GENOMIC DNA]</scope>
    <source>
        <strain evidence="3 4">JCM 10425</strain>
    </source>
</reference>
<dbReference type="CDD" id="cd13399">
    <property type="entry name" value="Slt35-like"/>
    <property type="match status" value="1"/>
</dbReference>
<sequence length="510" mass="53269">MRNKTGNDDEDGLNQAPGSGSDGTPADEPHALSAEPWRQAAVAWTQHAEAWAAQTEAAQVEAAHAEAARIEAAESEAARFEAARAEAAYAEAAYAEAVRSEAARSEAARSEAARSEAARAETAQPGTDQPGTDQPGTVRRRKRSARPADRSPAIPDNVLPVPAEPHHWASPAGDRLPVRAQPASVVPTHHAEPAPPHPEPAEVDDLGEVPDEPPVSPWPDLAPDERSAHAHVWSPTARSPRSLAPLAGAAAFVLCLATASVAVWSWTRPEPQPLSAPPPPLASAPVVPSAEAPALAPSPLPEAGVASAPVNPAPTGGRPEQDGTRPADALAHWADALRQLDIPPTALQAYGYAEAVLARAKPRCRLSWTLLAAIGGVESNHGRYGGATLQPDGTSSRPIIGVPLAGIGVERVNDTDQGLLDGDVTYDRAIGPMQFLPATWKAWAVDADDNGRADPYDIDDASLAAGYYLCAGGQNLASGPGWSSAVFSYNRVPAYVERVFEFADAYGRAS</sequence>
<organism evidence="3 4">
    <name type="scientific">Cryptosporangium japonicum</name>
    <dbReference type="NCBI Taxonomy" id="80872"/>
    <lineage>
        <taxon>Bacteria</taxon>
        <taxon>Bacillati</taxon>
        <taxon>Actinomycetota</taxon>
        <taxon>Actinomycetes</taxon>
        <taxon>Cryptosporangiales</taxon>
        <taxon>Cryptosporangiaceae</taxon>
        <taxon>Cryptosporangium</taxon>
    </lineage>
</organism>
<feature type="compositionally biased region" description="Basic and acidic residues" evidence="1">
    <location>
        <begin position="98"/>
        <end position="119"/>
    </location>
</feature>
<feature type="region of interest" description="Disordered" evidence="1">
    <location>
        <begin position="93"/>
        <end position="233"/>
    </location>
</feature>
<dbReference type="EMBL" id="BAAAGX010000006">
    <property type="protein sequence ID" value="GAA0230748.1"/>
    <property type="molecule type" value="Genomic_DNA"/>
</dbReference>
<evidence type="ECO:0000256" key="1">
    <source>
        <dbReference type="SAM" id="MobiDB-lite"/>
    </source>
</evidence>